<keyword evidence="3" id="KW-1185">Reference proteome</keyword>
<sequence length="206" mass="21490">REIRRQAQAREERRVKAEAEAARAQSEQAAELAAAALLAEEEAEGAHKQQPQKKIASMKIEAEQAGASEARAPVASASAAASGLAEADNEVLAAAGDEGVMGPAPSAAADVALRVAMAAAQYEGLIGAIEEHQALASEGVLAEAMAMHERLHKKRKQESQKLRRKHAAEMEMQASLSRLSLQEVTQSPPAAGSASTEAAPASEVIE</sequence>
<dbReference type="EMBL" id="JWZX01001118">
    <property type="protein sequence ID" value="KOO34734.1"/>
    <property type="molecule type" value="Genomic_DNA"/>
</dbReference>
<feature type="compositionally biased region" description="Basic residues" evidence="1">
    <location>
        <begin position="151"/>
        <end position="166"/>
    </location>
</feature>
<dbReference type="AlphaFoldDB" id="A0A0M0K7E9"/>
<feature type="region of interest" description="Disordered" evidence="1">
    <location>
        <begin position="1"/>
        <end position="22"/>
    </location>
</feature>
<proteinExistence type="predicted"/>
<feature type="region of interest" description="Disordered" evidence="1">
    <location>
        <begin position="41"/>
        <end position="72"/>
    </location>
</feature>
<feature type="compositionally biased region" description="Low complexity" evidence="1">
    <location>
        <begin position="187"/>
        <end position="206"/>
    </location>
</feature>
<comment type="caution">
    <text evidence="2">The sequence shown here is derived from an EMBL/GenBank/DDBJ whole genome shotgun (WGS) entry which is preliminary data.</text>
</comment>
<feature type="non-terminal residue" evidence="2">
    <location>
        <position position="1"/>
    </location>
</feature>
<evidence type="ECO:0000313" key="3">
    <source>
        <dbReference type="Proteomes" id="UP000037460"/>
    </source>
</evidence>
<name>A0A0M0K7E9_9EUKA</name>
<accession>A0A0M0K7E9</accession>
<reference evidence="3" key="1">
    <citation type="journal article" date="2015" name="PLoS Genet.">
        <title>Genome Sequence and Transcriptome Analyses of Chrysochromulina tobin: Metabolic Tools for Enhanced Algal Fitness in the Prominent Order Prymnesiales (Haptophyceae).</title>
        <authorList>
            <person name="Hovde B.T."/>
            <person name="Deodato C.R."/>
            <person name="Hunsperger H.M."/>
            <person name="Ryken S.A."/>
            <person name="Yost W."/>
            <person name="Jha R.K."/>
            <person name="Patterson J."/>
            <person name="Monnat R.J. Jr."/>
            <person name="Barlow S.B."/>
            <person name="Starkenburg S.R."/>
            <person name="Cattolico R.A."/>
        </authorList>
    </citation>
    <scope>NUCLEOTIDE SEQUENCE</scope>
    <source>
        <strain evidence="3">CCMP291</strain>
    </source>
</reference>
<feature type="compositionally biased region" description="Polar residues" evidence="1">
    <location>
        <begin position="174"/>
        <end position="186"/>
    </location>
</feature>
<feature type="compositionally biased region" description="Basic and acidic residues" evidence="1">
    <location>
        <begin position="1"/>
        <end position="21"/>
    </location>
</feature>
<gene>
    <name evidence="2" type="ORF">Ctob_013740</name>
</gene>
<organism evidence="2 3">
    <name type="scientific">Chrysochromulina tobinii</name>
    <dbReference type="NCBI Taxonomy" id="1460289"/>
    <lineage>
        <taxon>Eukaryota</taxon>
        <taxon>Haptista</taxon>
        <taxon>Haptophyta</taxon>
        <taxon>Prymnesiophyceae</taxon>
        <taxon>Prymnesiales</taxon>
        <taxon>Chrysochromulinaceae</taxon>
        <taxon>Chrysochromulina</taxon>
    </lineage>
</organism>
<evidence type="ECO:0000313" key="2">
    <source>
        <dbReference type="EMBL" id="KOO34734.1"/>
    </source>
</evidence>
<protein>
    <submittedName>
        <fullName evidence="2">Uncharacterized protein</fullName>
    </submittedName>
</protein>
<evidence type="ECO:0000256" key="1">
    <source>
        <dbReference type="SAM" id="MobiDB-lite"/>
    </source>
</evidence>
<dbReference type="Proteomes" id="UP000037460">
    <property type="component" value="Unassembled WGS sequence"/>
</dbReference>
<feature type="region of interest" description="Disordered" evidence="1">
    <location>
        <begin position="151"/>
        <end position="206"/>
    </location>
</feature>
<feature type="non-terminal residue" evidence="2">
    <location>
        <position position="206"/>
    </location>
</feature>